<evidence type="ECO:0000313" key="2">
    <source>
        <dbReference type="EMBL" id="KAE8039009.1"/>
    </source>
</evidence>
<keyword evidence="1" id="KW-0472">Membrane</keyword>
<keyword evidence="1" id="KW-1133">Transmembrane helix</keyword>
<keyword evidence="3" id="KW-1185">Reference proteome</keyword>
<evidence type="ECO:0000256" key="1">
    <source>
        <dbReference type="SAM" id="Phobius"/>
    </source>
</evidence>
<gene>
    <name evidence="2" type="ORF">FH972_011462</name>
</gene>
<dbReference type="EMBL" id="CM017324">
    <property type="protein sequence ID" value="KAE8039009.1"/>
    <property type="molecule type" value="Genomic_DNA"/>
</dbReference>
<dbReference type="AlphaFoldDB" id="A0A660KXI0"/>
<reference evidence="2 3" key="1">
    <citation type="submission" date="2019-06" db="EMBL/GenBank/DDBJ databases">
        <title>A chromosomal-level reference genome of Carpinus fangiana (Coryloideae, Betulaceae).</title>
        <authorList>
            <person name="Yang X."/>
            <person name="Wang Z."/>
            <person name="Zhang L."/>
            <person name="Hao G."/>
            <person name="Liu J."/>
            <person name="Yang Y."/>
        </authorList>
    </citation>
    <scope>NUCLEOTIDE SEQUENCE [LARGE SCALE GENOMIC DNA]</scope>
    <source>
        <strain evidence="2">Cfa_2016G</strain>
        <tissue evidence="2">Leaf</tissue>
    </source>
</reference>
<dbReference type="Proteomes" id="UP000327013">
    <property type="component" value="Chromosome 4"/>
</dbReference>
<name>A0A660KXI0_9ROSI</name>
<accession>A0A660KXI0</accession>
<keyword evidence="1" id="KW-0812">Transmembrane</keyword>
<dbReference type="PANTHER" id="PTHR34658">
    <property type="entry name" value="OS01G0151800 PROTEIN"/>
    <property type="match status" value="1"/>
</dbReference>
<organism evidence="2 3">
    <name type="scientific">Carpinus fangiana</name>
    <dbReference type="NCBI Taxonomy" id="176857"/>
    <lineage>
        <taxon>Eukaryota</taxon>
        <taxon>Viridiplantae</taxon>
        <taxon>Streptophyta</taxon>
        <taxon>Embryophyta</taxon>
        <taxon>Tracheophyta</taxon>
        <taxon>Spermatophyta</taxon>
        <taxon>Magnoliopsida</taxon>
        <taxon>eudicotyledons</taxon>
        <taxon>Gunneridae</taxon>
        <taxon>Pentapetalae</taxon>
        <taxon>rosids</taxon>
        <taxon>fabids</taxon>
        <taxon>Fagales</taxon>
        <taxon>Betulaceae</taxon>
        <taxon>Carpinus</taxon>
    </lineage>
</organism>
<feature type="transmembrane region" description="Helical" evidence="1">
    <location>
        <begin position="88"/>
        <end position="112"/>
    </location>
</feature>
<protein>
    <submittedName>
        <fullName evidence="2">Uncharacterized protein</fullName>
    </submittedName>
</protein>
<sequence length="118" mass="13068">MMMLLNLFHRLMSRWPLLLCAAIWTVLLTLAVAVASFGPEIAFVSAISPSSSFSKPCKGHGFLRIPLDNPSEVICFPAHFVRRSTFDFFLPTVFAALVVSGSACMVRSLGLWESQPEY</sequence>
<proteinExistence type="predicted"/>
<evidence type="ECO:0000313" key="3">
    <source>
        <dbReference type="Proteomes" id="UP000327013"/>
    </source>
</evidence>
<dbReference type="OrthoDB" id="1921102at2759"/>
<dbReference type="PANTHER" id="PTHR34658:SF5">
    <property type="entry name" value="PROTEIN, PUTATIVE-RELATED"/>
    <property type="match status" value="1"/>
</dbReference>